<sequence>MQIKYIFILAMLGGYSYAATNQINPKTKNDTIIKLRNVNAQGVTKLDAAIELKAKLEKQAIKQTQSSTLGDLLSHVSGVQDTYFGPNVGVPMIRSLSGNRVRLLNNGVAMNDLTAISPEFNLNYNPNNIEEVEVNKASASVLYGGKAIGGAVNMITQNQYKPVGKALKTTVGVEGASNSGTRQQVDFSGDFNPKWSWNIGGTHAKIERIRIPGNTKPEILYDSKVVDNNSALQALGQIFVDKKIVFNTTLFPYINQYVLDNLNDPSAGLTEEDKYTFTETYFDMSTFTRKQNPKNPDYIPGQDPVKDLKIEKILGIHDYVPTKYREITNSHSEQMDFNAGVKYMGETLNFGLNFKHDYADYGLPLYAKEERAMHSHTHDHNHGHSHSNTPKEAPFLPVNIKGMTDNLSLELALNKDFALFNQLKFNALGQYTKDNEYLAQKIMNSYKNQNYSGRLELKQKKFNYLSGVTGVDYNHRIMDGSHKLRYLPDNKSTEFGIFTLQKLKYKFIDFQIGYRHDWVHRSANADDDYERGRGKSGGKLSTRDFNLNQFNSKILFNLKNKAYLLASYAHSERAPEVNELYAGNTHFALGIEENGEDMLDKEWVNAVELGGGISLAGLKIEASLYKNFYKNYIYMGHTGVSRVPGLIVKEWRAADTNIYGMELNTSYTQNFGKFGEWTINGFYDLVKNENVSDSSQRQFTDGDYMPNMPQSRWGAGLSAKINKFNATVNMQHYLQQQYLGKMIFDEEPMPAFTLLNARFSVEQNIGKTQLEYYLFGKNLLNQEARPQNTLMKYLAPLPGINIGVGLVIKI</sequence>
<dbReference type="PANTHER" id="PTHR30069:SF40">
    <property type="entry name" value="TONB-DEPENDENT RECEPTOR NMB0964-RELATED"/>
    <property type="match status" value="1"/>
</dbReference>
<keyword evidence="5" id="KW-0472">Membrane</keyword>
<accession>A0A410JSR5</accession>
<feature type="chain" id="PRO_5019528343" evidence="8">
    <location>
        <begin position="19"/>
        <end position="810"/>
    </location>
</feature>
<evidence type="ECO:0000313" key="11">
    <source>
        <dbReference type="Proteomes" id="UP000287701"/>
    </source>
</evidence>
<dbReference type="EMBL" id="CP035107">
    <property type="protein sequence ID" value="QAR31188.1"/>
    <property type="molecule type" value="Genomic_DNA"/>
</dbReference>
<evidence type="ECO:0000256" key="6">
    <source>
        <dbReference type="ARBA" id="ARBA00023237"/>
    </source>
</evidence>
<dbReference type="SUPFAM" id="SSF56935">
    <property type="entry name" value="Porins"/>
    <property type="match status" value="1"/>
</dbReference>
<feature type="signal peptide" evidence="8">
    <location>
        <begin position="1"/>
        <end position="18"/>
    </location>
</feature>
<evidence type="ECO:0000256" key="1">
    <source>
        <dbReference type="ARBA" id="ARBA00004571"/>
    </source>
</evidence>
<feature type="region of interest" description="Disordered" evidence="7">
    <location>
        <begin position="373"/>
        <end position="394"/>
    </location>
</feature>
<evidence type="ECO:0000256" key="2">
    <source>
        <dbReference type="ARBA" id="ARBA00022448"/>
    </source>
</evidence>
<evidence type="ECO:0000256" key="3">
    <source>
        <dbReference type="ARBA" id="ARBA00022452"/>
    </source>
</evidence>
<dbReference type="PANTHER" id="PTHR30069">
    <property type="entry name" value="TONB-DEPENDENT OUTER MEMBRANE RECEPTOR"/>
    <property type="match status" value="1"/>
</dbReference>
<dbReference type="InterPro" id="IPR039426">
    <property type="entry name" value="TonB-dep_rcpt-like"/>
</dbReference>
<dbReference type="Gene3D" id="2.40.170.20">
    <property type="entry name" value="TonB-dependent receptor, beta-barrel domain"/>
    <property type="match status" value="1"/>
</dbReference>
<evidence type="ECO:0000256" key="5">
    <source>
        <dbReference type="ARBA" id="ARBA00023136"/>
    </source>
</evidence>
<keyword evidence="4" id="KW-0812">Transmembrane</keyword>
<proteinExistence type="predicted"/>
<keyword evidence="2" id="KW-0813">Transport</keyword>
<feature type="compositionally biased region" description="Basic and acidic residues" evidence="7">
    <location>
        <begin position="373"/>
        <end position="382"/>
    </location>
</feature>
<dbReference type="GO" id="GO:0015344">
    <property type="term" value="F:siderophore uptake transmembrane transporter activity"/>
    <property type="evidence" value="ECO:0007669"/>
    <property type="project" value="TreeGrafter"/>
</dbReference>
<dbReference type="AlphaFoldDB" id="A0A410JSR5"/>
<dbReference type="Pfam" id="PF07715">
    <property type="entry name" value="Plug"/>
    <property type="match status" value="1"/>
</dbReference>
<evidence type="ECO:0000256" key="8">
    <source>
        <dbReference type="SAM" id="SignalP"/>
    </source>
</evidence>
<feature type="domain" description="TonB-dependent receptor plug" evidence="9">
    <location>
        <begin position="56"/>
        <end position="151"/>
    </location>
</feature>
<dbReference type="InterPro" id="IPR012910">
    <property type="entry name" value="Plug_dom"/>
</dbReference>
<evidence type="ECO:0000259" key="9">
    <source>
        <dbReference type="Pfam" id="PF07715"/>
    </source>
</evidence>
<dbReference type="RefSeq" id="WP_128501633.1">
    <property type="nucleotide sequence ID" value="NZ_CP035107.1"/>
</dbReference>
<evidence type="ECO:0000256" key="7">
    <source>
        <dbReference type="SAM" id="MobiDB-lite"/>
    </source>
</evidence>
<dbReference type="GO" id="GO:0044718">
    <property type="term" value="P:siderophore transmembrane transport"/>
    <property type="evidence" value="ECO:0007669"/>
    <property type="project" value="TreeGrafter"/>
</dbReference>
<comment type="subcellular location">
    <subcellularLocation>
        <location evidence="1">Cell outer membrane</location>
        <topology evidence="1">Multi-pass membrane protein</topology>
    </subcellularLocation>
</comment>
<dbReference type="InterPro" id="IPR036942">
    <property type="entry name" value="Beta-barrel_TonB_sf"/>
</dbReference>
<dbReference type="Proteomes" id="UP000287701">
    <property type="component" value="Chromosome"/>
</dbReference>
<protein>
    <submittedName>
        <fullName evidence="10">TonB-dependent receptor</fullName>
    </submittedName>
</protein>
<organism evidence="10 11">
    <name type="scientific">Ornithobacterium rhinotracheale</name>
    <dbReference type="NCBI Taxonomy" id="28251"/>
    <lineage>
        <taxon>Bacteria</taxon>
        <taxon>Pseudomonadati</taxon>
        <taxon>Bacteroidota</taxon>
        <taxon>Flavobacteriia</taxon>
        <taxon>Flavobacteriales</taxon>
        <taxon>Weeksellaceae</taxon>
        <taxon>Ornithobacterium</taxon>
    </lineage>
</organism>
<dbReference type="GO" id="GO:0009279">
    <property type="term" value="C:cell outer membrane"/>
    <property type="evidence" value="ECO:0007669"/>
    <property type="project" value="UniProtKB-SubCell"/>
</dbReference>
<gene>
    <name evidence="10" type="ORF">EQP59_07490</name>
</gene>
<keyword evidence="3" id="KW-1134">Transmembrane beta strand</keyword>
<keyword evidence="10" id="KW-0675">Receptor</keyword>
<evidence type="ECO:0000256" key="4">
    <source>
        <dbReference type="ARBA" id="ARBA00022692"/>
    </source>
</evidence>
<name>A0A410JSR5_ORNRH</name>
<dbReference type="InterPro" id="IPR037066">
    <property type="entry name" value="Plug_dom_sf"/>
</dbReference>
<keyword evidence="8" id="KW-0732">Signal</keyword>
<dbReference type="OrthoDB" id="9795928at2"/>
<evidence type="ECO:0000313" key="10">
    <source>
        <dbReference type="EMBL" id="QAR31188.1"/>
    </source>
</evidence>
<dbReference type="Gene3D" id="2.170.130.10">
    <property type="entry name" value="TonB-dependent receptor, plug domain"/>
    <property type="match status" value="1"/>
</dbReference>
<keyword evidence="6" id="KW-0998">Cell outer membrane</keyword>
<reference evidence="10 11" key="1">
    <citation type="submission" date="2019-01" db="EMBL/GenBank/DDBJ databases">
        <title>Whole Genome of Ornithobacterium rhinotracheale FARPER-174b.</title>
        <authorList>
            <person name="Tataje-Lavanda L.A."/>
            <person name="Montalvan A."/>
            <person name="Montesinos R."/>
            <person name="Zimic M."/>
            <person name="Fernandez-Sanchez M."/>
            <person name="Fernandez-Diaz M."/>
        </authorList>
    </citation>
    <scope>NUCLEOTIDE SEQUENCE [LARGE SCALE GENOMIC DNA]</scope>
    <source>
        <strain evidence="10 11">FARPER-174b</strain>
    </source>
</reference>